<dbReference type="EMBL" id="HBUF01408648">
    <property type="protein sequence ID" value="CAG6738602.1"/>
    <property type="molecule type" value="Transcribed_RNA"/>
</dbReference>
<dbReference type="Gene3D" id="3.30.160.60">
    <property type="entry name" value="Classic Zinc Finger"/>
    <property type="match status" value="7"/>
</dbReference>
<dbReference type="SMART" id="SM00355">
    <property type="entry name" value="ZnF_C2H2"/>
    <property type="match status" value="9"/>
</dbReference>
<keyword evidence="4 7" id="KW-0863">Zinc-finger</keyword>
<keyword evidence="2" id="KW-0479">Metal-binding</keyword>
<dbReference type="GO" id="GO:0000981">
    <property type="term" value="F:DNA-binding transcription factor activity, RNA polymerase II-specific"/>
    <property type="evidence" value="ECO:0007669"/>
    <property type="project" value="TreeGrafter"/>
</dbReference>
<dbReference type="FunFam" id="3.30.160.60:FF:000446">
    <property type="entry name" value="Zinc finger protein"/>
    <property type="match status" value="1"/>
</dbReference>
<evidence type="ECO:0000256" key="1">
    <source>
        <dbReference type="ARBA" id="ARBA00004123"/>
    </source>
</evidence>
<sequence>MFTTKHSLKYHHTTQHRLNPHQAFVCHVCSKPFHRKSVLIVHLQAHEGVKNFGCDYCPARFSQKISWRVHMMRHRGEFKYECSICCKKYATQAKLNFHSKTHQPAALTCGHCNKKFTTKQYLRQHLNIHQRISGGVTCTDCGAEFKSLKAQLSHKQRSHPIALYDCQQCTRSFTSSARLSKHVGRMHALTRTKYPCPECPKEFLSKPILTQHIHSNHNPEANGKVKPFQCTLCEKKYSFKSKLSTHMKTHAQSPSIACPICGKPFHRKDVMKNHLATHLGRNMAATTAS</sequence>
<feature type="domain" description="C2H2-type" evidence="8">
    <location>
        <begin position="256"/>
        <end position="283"/>
    </location>
</feature>
<evidence type="ECO:0000256" key="3">
    <source>
        <dbReference type="ARBA" id="ARBA00022737"/>
    </source>
</evidence>
<dbReference type="PANTHER" id="PTHR24394:SF29">
    <property type="entry name" value="MYONEURIN"/>
    <property type="match status" value="1"/>
</dbReference>
<dbReference type="Pfam" id="PF13894">
    <property type="entry name" value="zf-C2H2_4"/>
    <property type="match status" value="2"/>
</dbReference>
<dbReference type="EMBL" id="HBUF01408649">
    <property type="protein sequence ID" value="CAG6738603.1"/>
    <property type="molecule type" value="Transcribed_RNA"/>
</dbReference>
<keyword evidence="3" id="KW-0677">Repeat</keyword>
<evidence type="ECO:0000313" key="9">
    <source>
        <dbReference type="EMBL" id="CAG6738602.1"/>
    </source>
</evidence>
<feature type="domain" description="C2H2-type" evidence="8">
    <location>
        <begin position="194"/>
        <end position="222"/>
    </location>
</feature>
<feature type="domain" description="C2H2-type" evidence="8">
    <location>
        <begin position="164"/>
        <end position="192"/>
    </location>
</feature>
<feature type="domain" description="C2H2-type" evidence="8">
    <location>
        <begin position="80"/>
        <end position="102"/>
    </location>
</feature>
<dbReference type="InterPro" id="IPR036236">
    <property type="entry name" value="Znf_C2H2_sf"/>
</dbReference>
<evidence type="ECO:0000259" key="8">
    <source>
        <dbReference type="PROSITE" id="PS50157"/>
    </source>
</evidence>
<feature type="domain" description="C2H2-type" evidence="8">
    <location>
        <begin position="24"/>
        <end position="51"/>
    </location>
</feature>
<dbReference type="Pfam" id="PF00096">
    <property type="entry name" value="zf-C2H2"/>
    <property type="match status" value="4"/>
</dbReference>
<dbReference type="GO" id="GO:0005634">
    <property type="term" value="C:nucleus"/>
    <property type="evidence" value="ECO:0007669"/>
    <property type="project" value="UniProtKB-SubCell"/>
</dbReference>
<proteinExistence type="predicted"/>
<reference evidence="9" key="1">
    <citation type="submission" date="2021-05" db="EMBL/GenBank/DDBJ databases">
        <authorList>
            <person name="Alioto T."/>
            <person name="Alioto T."/>
            <person name="Gomez Garrido J."/>
        </authorList>
    </citation>
    <scope>NUCLEOTIDE SEQUENCE</scope>
</reference>
<protein>
    <submittedName>
        <fullName evidence="9">Zinc finger protein 268</fullName>
    </submittedName>
</protein>
<name>A0A8D8Z0R8_9HEMI</name>
<evidence type="ECO:0000256" key="7">
    <source>
        <dbReference type="PROSITE-ProRule" id="PRU00042"/>
    </source>
</evidence>
<dbReference type="PANTHER" id="PTHR24394">
    <property type="entry name" value="ZINC FINGER PROTEIN"/>
    <property type="match status" value="1"/>
</dbReference>
<dbReference type="InterPro" id="IPR013087">
    <property type="entry name" value="Znf_C2H2_type"/>
</dbReference>
<dbReference type="SUPFAM" id="SSF57667">
    <property type="entry name" value="beta-beta-alpha zinc fingers"/>
    <property type="match status" value="5"/>
</dbReference>
<accession>A0A8D8Z0R8</accession>
<keyword evidence="5" id="KW-0862">Zinc</keyword>
<dbReference type="GO" id="GO:0008270">
    <property type="term" value="F:zinc ion binding"/>
    <property type="evidence" value="ECO:0007669"/>
    <property type="project" value="UniProtKB-KW"/>
</dbReference>
<dbReference type="PROSITE" id="PS00028">
    <property type="entry name" value="ZINC_FINGER_C2H2_1"/>
    <property type="match status" value="8"/>
</dbReference>
<feature type="domain" description="C2H2-type" evidence="8">
    <location>
        <begin position="52"/>
        <end position="79"/>
    </location>
</feature>
<evidence type="ECO:0000256" key="5">
    <source>
        <dbReference type="ARBA" id="ARBA00022833"/>
    </source>
</evidence>
<keyword evidence="6" id="KW-0539">Nucleus</keyword>
<evidence type="ECO:0000256" key="2">
    <source>
        <dbReference type="ARBA" id="ARBA00022723"/>
    </source>
</evidence>
<dbReference type="AlphaFoldDB" id="A0A8D8Z0R8"/>
<organism evidence="9">
    <name type="scientific">Cacopsylla melanoneura</name>
    <dbReference type="NCBI Taxonomy" id="428564"/>
    <lineage>
        <taxon>Eukaryota</taxon>
        <taxon>Metazoa</taxon>
        <taxon>Ecdysozoa</taxon>
        <taxon>Arthropoda</taxon>
        <taxon>Hexapoda</taxon>
        <taxon>Insecta</taxon>
        <taxon>Pterygota</taxon>
        <taxon>Neoptera</taxon>
        <taxon>Paraneoptera</taxon>
        <taxon>Hemiptera</taxon>
        <taxon>Sternorrhyncha</taxon>
        <taxon>Psylloidea</taxon>
        <taxon>Psyllidae</taxon>
        <taxon>Psyllinae</taxon>
        <taxon>Cacopsylla</taxon>
    </lineage>
</organism>
<feature type="domain" description="C2H2-type" evidence="8">
    <location>
        <begin position="107"/>
        <end position="129"/>
    </location>
</feature>
<evidence type="ECO:0000256" key="4">
    <source>
        <dbReference type="ARBA" id="ARBA00022771"/>
    </source>
</evidence>
<comment type="subcellular location">
    <subcellularLocation>
        <location evidence="1">Nucleus</location>
    </subcellularLocation>
</comment>
<feature type="domain" description="C2H2-type" evidence="8">
    <location>
        <begin position="228"/>
        <end position="255"/>
    </location>
</feature>
<evidence type="ECO:0000256" key="6">
    <source>
        <dbReference type="ARBA" id="ARBA00023242"/>
    </source>
</evidence>
<dbReference type="Pfam" id="PF13912">
    <property type="entry name" value="zf-C2H2_6"/>
    <property type="match status" value="2"/>
</dbReference>
<dbReference type="PROSITE" id="PS50157">
    <property type="entry name" value="ZINC_FINGER_C2H2_2"/>
    <property type="match status" value="8"/>
</dbReference>